<evidence type="ECO:0000256" key="1">
    <source>
        <dbReference type="ARBA" id="ARBA00008343"/>
    </source>
</evidence>
<dbReference type="InterPro" id="IPR011257">
    <property type="entry name" value="DNA_glycosylase"/>
</dbReference>
<evidence type="ECO:0000313" key="13">
    <source>
        <dbReference type="Proteomes" id="UP000255517"/>
    </source>
</evidence>
<gene>
    <name evidence="10 12" type="primary">nth</name>
    <name evidence="12" type="ORF">NCTC13149_00387</name>
</gene>
<evidence type="ECO:0000256" key="5">
    <source>
        <dbReference type="ARBA" id="ARBA00022801"/>
    </source>
</evidence>
<name>A0A379C4F3_9FIRM</name>
<comment type="function">
    <text evidence="10">DNA repair enzyme that has both DNA N-glycosylase activity and AP-lyase activity. The DNA N-glycosylase activity releases various damaged pyrimidines from DNA by cleaving the N-glycosidic bond, leaving an AP (apurinic/apyrimidinic) site. The AP-lyase activity cleaves the phosphodiester bond 3' to the AP site by a beta-elimination, leaving a 3'-terminal unsaturated sugar and a product with a terminal 5'-phosphate.</text>
</comment>
<dbReference type="EMBL" id="UGSZ01000001">
    <property type="protein sequence ID" value="SUB56615.1"/>
    <property type="molecule type" value="Genomic_DNA"/>
</dbReference>
<keyword evidence="12" id="KW-0255">Endonuclease</keyword>
<evidence type="ECO:0000256" key="8">
    <source>
        <dbReference type="ARBA" id="ARBA00023204"/>
    </source>
</evidence>
<feature type="domain" description="HhH-GPD" evidence="11">
    <location>
        <begin position="43"/>
        <end position="191"/>
    </location>
</feature>
<organism evidence="12 13">
    <name type="scientific">Peptoniphilus lacrimalis</name>
    <dbReference type="NCBI Taxonomy" id="33031"/>
    <lineage>
        <taxon>Bacteria</taxon>
        <taxon>Bacillati</taxon>
        <taxon>Bacillota</taxon>
        <taxon>Tissierellia</taxon>
        <taxon>Tissierellales</taxon>
        <taxon>Peptoniphilaceae</taxon>
        <taxon>Peptoniphilus</taxon>
    </lineage>
</organism>
<keyword evidence="3" id="KW-0479">Metal-binding</keyword>
<dbReference type="OrthoDB" id="9800977at2"/>
<evidence type="ECO:0000256" key="6">
    <source>
        <dbReference type="ARBA" id="ARBA00023004"/>
    </source>
</evidence>
<keyword evidence="6" id="KW-0408">Iron</keyword>
<dbReference type="InterPro" id="IPR023170">
    <property type="entry name" value="HhH_base_excis_C"/>
</dbReference>
<dbReference type="GO" id="GO:0051539">
    <property type="term" value="F:4 iron, 4 sulfur cluster binding"/>
    <property type="evidence" value="ECO:0007669"/>
    <property type="project" value="UniProtKB-KW"/>
</dbReference>
<dbReference type="PANTHER" id="PTHR10359">
    <property type="entry name" value="A/G-SPECIFIC ADENINE GLYCOSYLASE/ENDONUCLEASE III"/>
    <property type="match status" value="1"/>
</dbReference>
<evidence type="ECO:0000256" key="3">
    <source>
        <dbReference type="ARBA" id="ARBA00022723"/>
    </source>
</evidence>
<keyword evidence="10" id="KW-0238">DNA-binding</keyword>
<dbReference type="STRING" id="1122949.GCA_000378725_00956"/>
<dbReference type="AlphaFoldDB" id="A0A379C4F3"/>
<evidence type="ECO:0000256" key="9">
    <source>
        <dbReference type="ARBA" id="ARBA00023295"/>
    </source>
</evidence>
<comment type="caution">
    <text evidence="10">Lacks conserved residue(s) required for the propagation of feature annotation.</text>
</comment>
<dbReference type="Pfam" id="PF00633">
    <property type="entry name" value="HHH"/>
    <property type="match status" value="1"/>
</dbReference>
<dbReference type="InterPro" id="IPR004036">
    <property type="entry name" value="Endonuclease-III-like_CS2"/>
</dbReference>
<dbReference type="InterPro" id="IPR003265">
    <property type="entry name" value="HhH-GPD_domain"/>
</dbReference>
<dbReference type="InterPro" id="IPR005759">
    <property type="entry name" value="Nth"/>
</dbReference>
<dbReference type="CDD" id="cd00056">
    <property type="entry name" value="ENDO3c"/>
    <property type="match status" value="1"/>
</dbReference>
<proteinExistence type="inferred from homology"/>
<dbReference type="GO" id="GO:0019104">
    <property type="term" value="F:DNA N-glycosylase activity"/>
    <property type="evidence" value="ECO:0007669"/>
    <property type="project" value="UniProtKB-UniRule"/>
</dbReference>
<keyword evidence="8 10" id="KW-0234">DNA repair</keyword>
<evidence type="ECO:0000256" key="10">
    <source>
        <dbReference type="HAMAP-Rule" id="MF_00942"/>
    </source>
</evidence>
<reference evidence="12 13" key="1">
    <citation type="submission" date="2018-06" db="EMBL/GenBank/DDBJ databases">
        <authorList>
            <consortium name="Pathogen Informatics"/>
            <person name="Doyle S."/>
        </authorList>
    </citation>
    <scope>NUCLEOTIDE SEQUENCE [LARGE SCALE GENOMIC DNA]</scope>
    <source>
        <strain evidence="12 13">NCTC13149</strain>
    </source>
</reference>
<dbReference type="Proteomes" id="UP000255517">
    <property type="component" value="Unassembled WGS sequence"/>
</dbReference>
<dbReference type="NCBIfam" id="TIGR01083">
    <property type="entry name" value="nth"/>
    <property type="match status" value="1"/>
</dbReference>
<dbReference type="PANTHER" id="PTHR10359:SF18">
    <property type="entry name" value="ENDONUCLEASE III"/>
    <property type="match status" value="1"/>
</dbReference>
<dbReference type="Pfam" id="PF00730">
    <property type="entry name" value="HhH-GPD"/>
    <property type="match status" value="1"/>
</dbReference>
<dbReference type="RefSeq" id="WP_004825966.1">
    <property type="nucleotide sequence ID" value="NZ_JASOZY010000002.1"/>
</dbReference>
<dbReference type="SUPFAM" id="SSF48150">
    <property type="entry name" value="DNA-glycosylase"/>
    <property type="match status" value="1"/>
</dbReference>
<evidence type="ECO:0000256" key="2">
    <source>
        <dbReference type="ARBA" id="ARBA00022485"/>
    </source>
</evidence>
<dbReference type="Gene3D" id="1.10.1670.10">
    <property type="entry name" value="Helix-hairpin-Helix base-excision DNA repair enzymes (C-terminal)"/>
    <property type="match status" value="1"/>
</dbReference>
<sequence length="230" mass="26348">MENMILNSQEALEILKALIKLYPQNQPELEFKNNYELLCAVVLSAQTTDKSVNKISPILFERYPRVEDMADADVNEIQEIIKSIGLSKNKSKYLKELSIELLENFNGQVPSTRKELMSLSGVGRKTANVLLANAFDIPAFAVDTHVNRICKKLKFVKEDLNVLQVEEEMMKKIPDKYWKQAHHSILLFGRHQCVAKNHDHSICLLRIKDKLQKNEIAQKAMAKICEGQQI</sequence>
<protein>
    <recommendedName>
        <fullName evidence="10">Endonuclease III</fullName>
        <ecNumber evidence="10">4.2.99.18</ecNumber>
    </recommendedName>
    <alternativeName>
        <fullName evidence="10">DNA-(apurinic or apyrimidinic site) lyase</fullName>
    </alternativeName>
</protein>
<keyword evidence="9 10" id="KW-0326">Glycosidase</keyword>
<keyword evidence="7" id="KW-0411">Iron-sulfur</keyword>
<dbReference type="PROSITE" id="PS01155">
    <property type="entry name" value="ENDONUCLEASE_III_2"/>
    <property type="match status" value="1"/>
</dbReference>
<keyword evidence="5 10" id="KW-0378">Hydrolase</keyword>
<comment type="cofactor">
    <cofactor evidence="10">
        <name>[4Fe-4S] cluster</name>
        <dbReference type="ChEBI" id="CHEBI:49883"/>
    </cofactor>
    <text evidence="10">Binds 1 [4Fe-4S] cluster.</text>
</comment>
<dbReference type="GO" id="GO:0003677">
    <property type="term" value="F:DNA binding"/>
    <property type="evidence" value="ECO:0007669"/>
    <property type="project" value="UniProtKB-UniRule"/>
</dbReference>
<keyword evidence="2" id="KW-0004">4Fe-4S</keyword>
<dbReference type="GO" id="GO:0046872">
    <property type="term" value="F:metal ion binding"/>
    <property type="evidence" value="ECO:0007669"/>
    <property type="project" value="UniProtKB-KW"/>
</dbReference>
<evidence type="ECO:0000256" key="4">
    <source>
        <dbReference type="ARBA" id="ARBA00022763"/>
    </source>
</evidence>
<dbReference type="GO" id="GO:0140078">
    <property type="term" value="F:class I DNA-(apurinic or apyrimidinic site) endonuclease activity"/>
    <property type="evidence" value="ECO:0007669"/>
    <property type="project" value="UniProtKB-EC"/>
</dbReference>
<dbReference type="InterPro" id="IPR000445">
    <property type="entry name" value="HhH_motif"/>
</dbReference>
<evidence type="ECO:0000313" key="12">
    <source>
        <dbReference type="EMBL" id="SUB56615.1"/>
    </source>
</evidence>
<dbReference type="SMART" id="SM00478">
    <property type="entry name" value="ENDO3c"/>
    <property type="match status" value="1"/>
</dbReference>
<dbReference type="Gene3D" id="1.10.340.30">
    <property type="entry name" value="Hypothetical protein, domain 2"/>
    <property type="match status" value="1"/>
</dbReference>
<dbReference type="PIRSF" id="PIRSF001435">
    <property type="entry name" value="Nth"/>
    <property type="match status" value="1"/>
</dbReference>
<evidence type="ECO:0000259" key="11">
    <source>
        <dbReference type="SMART" id="SM00478"/>
    </source>
</evidence>
<keyword evidence="4 10" id="KW-0227">DNA damage</keyword>
<dbReference type="GO" id="GO:0006285">
    <property type="term" value="P:base-excision repair, AP site formation"/>
    <property type="evidence" value="ECO:0007669"/>
    <property type="project" value="TreeGrafter"/>
</dbReference>
<dbReference type="HAMAP" id="MF_00942">
    <property type="entry name" value="Nth"/>
    <property type="match status" value="1"/>
</dbReference>
<comment type="catalytic activity">
    <reaction evidence="10">
        <text>2'-deoxyribonucleotide-(2'-deoxyribose 5'-phosphate)-2'-deoxyribonucleotide-DNA = a 3'-end 2'-deoxyribonucleotide-(2,3-dehydro-2,3-deoxyribose 5'-phosphate)-DNA + a 5'-end 5'-phospho-2'-deoxyribonucleoside-DNA + H(+)</text>
        <dbReference type="Rhea" id="RHEA:66592"/>
        <dbReference type="Rhea" id="RHEA-COMP:13180"/>
        <dbReference type="Rhea" id="RHEA-COMP:16897"/>
        <dbReference type="Rhea" id="RHEA-COMP:17067"/>
        <dbReference type="ChEBI" id="CHEBI:15378"/>
        <dbReference type="ChEBI" id="CHEBI:136412"/>
        <dbReference type="ChEBI" id="CHEBI:157695"/>
        <dbReference type="ChEBI" id="CHEBI:167181"/>
        <dbReference type="EC" id="4.2.99.18"/>
    </reaction>
</comment>
<keyword evidence="12" id="KW-0540">Nuclease</keyword>
<keyword evidence="10 12" id="KW-0456">Lyase</keyword>
<dbReference type="FunFam" id="1.10.340.30:FF:000001">
    <property type="entry name" value="Endonuclease III"/>
    <property type="match status" value="1"/>
</dbReference>
<evidence type="ECO:0000256" key="7">
    <source>
        <dbReference type="ARBA" id="ARBA00023014"/>
    </source>
</evidence>
<dbReference type="EC" id="4.2.99.18" evidence="10"/>
<comment type="similarity">
    <text evidence="1 10">Belongs to the Nth/MutY family.</text>
</comment>
<accession>A0A379C4F3</accession>